<feature type="transmembrane region" description="Helical" evidence="5">
    <location>
        <begin position="95"/>
        <end position="114"/>
    </location>
</feature>
<evidence type="ECO:0000256" key="5">
    <source>
        <dbReference type="SAM" id="Phobius"/>
    </source>
</evidence>
<evidence type="ECO:0000256" key="2">
    <source>
        <dbReference type="ARBA" id="ARBA00022692"/>
    </source>
</evidence>
<feature type="transmembrane region" description="Helical" evidence="5">
    <location>
        <begin position="153"/>
        <end position="179"/>
    </location>
</feature>
<feature type="transmembrane region" description="Helical" evidence="5">
    <location>
        <begin position="120"/>
        <end position="141"/>
    </location>
</feature>
<sequence length="470" mass="50149">MGELTDDVWDPFAVQDQSKFQWFHWKTVFTTSMGVFADGYDLSSIGIVLPLVLASFGVKSLVGIEASLLTASALGGAVIGAIVFGLLANKGRKRFYGLDVALMTVGALLQIFVVNVPELIAVRLLLGIGVGADYVLSPMIMGEHSNSKDRGKTLAFGFGLMWGFGAVLAAFLYFVLHGFGVAPELIWRIVLGFGSVPTLAVIYLRRRMPETARFLGRIKGDPKATASVVAQASSVTTVSESFENLKDPHGFGFYFRREWRTFLGACLLWFLFDMVAYSSILFGPSVIAKHLGLGPDTFQFLMEGAFTIPGGVIALLLIDRAGRKPLQLLGFVGMAGALVSYGLVTGGGALASLPVLAFILYGSQNFFSQAGPGSVSASGVLGVELAPTKVRGTVQALTVASGRLGATLTAFVFPFLIRDYGESSAVYFLAGLAILAAIVTLLVIPETKRKSLEYSSGEAHLIEEERLAKV</sequence>
<dbReference type="PROSITE" id="PS50850">
    <property type="entry name" value="MFS"/>
    <property type="match status" value="1"/>
</dbReference>
<dbReference type="Pfam" id="PF00083">
    <property type="entry name" value="Sugar_tr"/>
    <property type="match status" value="1"/>
</dbReference>
<reference evidence="7 8" key="1">
    <citation type="submission" date="2024-07" db="EMBL/GenBank/DDBJ databases">
        <title>Draft Genome Sequence of Ferrimicrobium acidiphilum Strain YE2023, Isolated from a Pulp of Bioleach Reactor.</title>
        <authorList>
            <person name="Elkina Y.A."/>
            <person name="Bulaeva A.G."/>
            <person name="Beletsky A.V."/>
            <person name="Mardanov A.V."/>
        </authorList>
    </citation>
    <scope>NUCLEOTIDE SEQUENCE [LARGE SCALE GENOMIC DNA]</scope>
    <source>
        <strain evidence="7 8">YE2023</strain>
    </source>
</reference>
<dbReference type="EMBL" id="JBFSHR010000002">
    <property type="protein sequence ID" value="MEX6428457.1"/>
    <property type="molecule type" value="Genomic_DNA"/>
</dbReference>
<dbReference type="Proteomes" id="UP001560267">
    <property type="component" value="Unassembled WGS sequence"/>
</dbReference>
<keyword evidence="4 5" id="KW-0472">Membrane</keyword>
<evidence type="ECO:0000259" key="6">
    <source>
        <dbReference type="PROSITE" id="PS50850"/>
    </source>
</evidence>
<dbReference type="InterPro" id="IPR005828">
    <property type="entry name" value="MFS_sugar_transport-like"/>
</dbReference>
<feature type="transmembrane region" description="Helical" evidence="5">
    <location>
        <begin position="300"/>
        <end position="318"/>
    </location>
</feature>
<keyword evidence="8" id="KW-1185">Reference proteome</keyword>
<dbReference type="InterPro" id="IPR005829">
    <property type="entry name" value="Sugar_transporter_CS"/>
</dbReference>
<feature type="transmembrane region" description="Helical" evidence="5">
    <location>
        <begin position="68"/>
        <end position="88"/>
    </location>
</feature>
<evidence type="ECO:0000313" key="8">
    <source>
        <dbReference type="Proteomes" id="UP001560267"/>
    </source>
</evidence>
<organism evidence="7 8">
    <name type="scientific">Ferrimicrobium acidiphilum</name>
    <dbReference type="NCBI Taxonomy" id="121039"/>
    <lineage>
        <taxon>Bacteria</taxon>
        <taxon>Bacillati</taxon>
        <taxon>Actinomycetota</taxon>
        <taxon>Acidimicrobiia</taxon>
        <taxon>Acidimicrobiales</taxon>
        <taxon>Acidimicrobiaceae</taxon>
        <taxon>Ferrimicrobium</taxon>
    </lineage>
</organism>
<keyword evidence="2 5" id="KW-0812">Transmembrane</keyword>
<feature type="transmembrane region" description="Helical" evidence="5">
    <location>
        <begin position="262"/>
        <end position="280"/>
    </location>
</feature>
<protein>
    <submittedName>
        <fullName evidence="7">MFS transporter</fullName>
    </submittedName>
</protein>
<dbReference type="RefSeq" id="WP_298403726.1">
    <property type="nucleotide sequence ID" value="NZ_JBFSHR010000002.1"/>
</dbReference>
<gene>
    <name evidence="7" type="ORF">AB6A68_01185</name>
</gene>
<dbReference type="PANTHER" id="PTHR23508:SF10">
    <property type="entry name" value="CARBOXYLIC ACID TRANSPORTER PROTEIN HOMOLOG"/>
    <property type="match status" value="1"/>
</dbReference>
<evidence type="ECO:0000313" key="7">
    <source>
        <dbReference type="EMBL" id="MEX6428457.1"/>
    </source>
</evidence>
<evidence type="ECO:0000256" key="1">
    <source>
        <dbReference type="ARBA" id="ARBA00004651"/>
    </source>
</evidence>
<dbReference type="PANTHER" id="PTHR23508">
    <property type="entry name" value="CARBOXYLIC ACID TRANSPORTER PROTEIN HOMOLOG"/>
    <property type="match status" value="1"/>
</dbReference>
<dbReference type="SUPFAM" id="SSF103473">
    <property type="entry name" value="MFS general substrate transporter"/>
    <property type="match status" value="1"/>
</dbReference>
<feature type="domain" description="Major facilitator superfamily (MFS) profile" evidence="6">
    <location>
        <begin position="27"/>
        <end position="448"/>
    </location>
</feature>
<comment type="caution">
    <text evidence="7">The sequence shown here is derived from an EMBL/GenBank/DDBJ whole genome shotgun (WGS) entry which is preliminary data.</text>
</comment>
<keyword evidence="3 5" id="KW-1133">Transmembrane helix</keyword>
<dbReference type="PROSITE" id="PS00217">
    <property type="entry name" value="SUGAR_TRANSPORT_2"/>
    <property type="match status" value="1"/>
</dbReference>
<evidence type="ECO:0000256" key="3">
    <source>
        <dbReference type="ARBA" id="ARBA00022989"/>
    </source>
</evidence>
<comment type="subcellular location">
    <subcellularLocation>
        <location evidence="1">Cell membrane</location>
        <topology evidence="1">Multi-pass membrane protein</topology>
    </subcellularLocation>
</comment>
<feature type="transmembrane region" description="Helical" evidence="5">
    <location>
        <begin position="425"/>
        <end position="444"/>
    </location>
</feature>
<dbReference type="InterPro" id="IPR020846">
    <property type="entry name" value="MFS_dom"/>
</dbReference>
<dbReference type="PROSITE" id="PS00216">
    <property type="entry name" value="SUGAR_TRANSPORT_1"/>
    <property type="match status" value="1"/>
</dbReference>
<feature type="transmembrane region" description="Helical" evidence="5">
    <location>
        <begin position="330"/>
        <end position="361"/>
    </location>
</feature>
<name>A0ABV3XYT2_9ACTN</name>
<proteinExistence type="predicted"/>
<accession>A0ABV3XYT2</accession>
<evidence type="ECO:0000256" key="4">
    <source>
        <dbReference type="ARBA" id="ARBA00023136"/>
    </source>
</evidence>
<dbReference type="Gene3D" id="1.20.1250.20">
    <property type="entry name" value="MFS general substrate transporter like domains"/>
    <property type="match status" value="1"/>
</dbReference>
<feature type="transmembrane region" description="Helical" evidence="5">
    <location>
        <begin position="185"/>
        <end position="204"/>
    </location>
</feature>
<dbReference type="InterPro" id="IPR036259">
    <property type="entry name" value="MFS_trans_sf"/>
</dbReference>